<evidence type="ECO:0000259" key="6">
    <source>
        <dbReference type="Pfam" id="PF00149"/>
    </source>
</evidence>
<keyword evidence="3" id="KW-0732">Signal</keyword>
<dbReference type="PANTHER" id="PTHR11575">
    <property type="entry name" value="5'-NUCLEOTIDASE-RELATED"/>
    <property type="match status" value="1"/>
</dbReference>
<keyword evidence="2" id="KW-0964">Secreted</keyword>
<comment type="subcellular location">
    <subcellularLocation>
        <location evidence="1">Secreted</location>
    </subcellularLocation>
</comment>
<dbReference type="GO" id="GO:0008253">
    <property type="term" value="F:5'-nucleotidase activity"/>
    <property type="evidence" value="ECO:0007669"/>
    <property type="project" value="TreeGrafter"/>
</dbReference>
<dbReference type="InterPro" id="IPR008334">
    <property type="entry name" value="5'-Nucleotdase_C"/>
</dbReference>
<accession>A0A8J3AW91</accession>
<proteinExistence type="inferred from homology"/>
<keyword evidence="9" id="KW-1185">Reference proteome</keyword>
<reference evidence="8" key="2">
    <citation type="submission" date="2020-09" db="EMBL/GenBank/DDBJ databases">
        <authorList>
            <person name="Sun Q."/>
            <person name="Sedlacek I."/>
        </authorList>
    </citation>
    <scope>NUCLEOTIDE SEQUENCE</scope>
    <source>
        <strain evidence="8">CCM 7664</strain>
    </source>
</reference>
<dbReference type="AlphaFoldDB" id="A0A8J3AW91"/>
<feature type="region of interest" description="Disordered" evidence="5">
    <location>
        <begin position="19"/>
        <end position="42"/>
    </location>
</feature>
<dbReference type="GO" id="GO:0005576">
    <property type="term" value="C:extracellular region"/>
    <property type="evidence" value="ECO:0007669"/>
    <property type="project" value="UniProtKB-SubCell"/>
</dbReference>
<dbReference type="GO" id="GO:0009166">
    <property type="term" value="P:nucleotide catabolic process"/>
    <property type="evidence" value="ECO:0007669"/>
    <property type="project" value="InterPro"/>
</dbReference>
<feature type="domain" description="5'-Nucleotidase C-terminal" evidence="7">
    <location>
        <begin position="402"/>
        <end position="566"/>
    </location>
</feature>
<evidence type="ECO:0000256" key="1">
    <source>
        <dbReference type="ARBA" id="ARBA00004613"/>
    </source>
</evidence>
<evidence type="ECO:0000256" key="4">
    <source>
        <dbReference type="RuleBase" id="RU362119"/>
    </source>
</evidence>
<evidence type="ECO:0000313" key="8">
    <source>
        <dbReference type="EMBL" id="GGI54729.1"/>
    </source>
</evidence>
<dbReference type="Pfam" id="PF00149">
    <property type="entry name" value="Metallophos"/>
    <property type="match status" value="1"/>
</dbReference>
<feature type="domain" description="Calcineurin-like phosphoesterase" evidence="6">
    <location>
        <begin position="48"/>
        <end position="304"/>
    </location>
</feature>
<name>A0A8J3AW91_9BURK</name>
<organism evidence="8 9">
    <name type="scientific">Oxalicibacterium solurbis</name>
    <dbReference type="NCBI Taxonomy" id="69280"/>
    <lineage>
        <taxon>Bacteria</taxon>
        <taxon>Pseudomonadati</taxon>
        <taxon>Pseudomonadota</taxon>
        <taxon>Betaproteobacteria</taxon>
        <taxon>Burkholderiales</taxon>
        <taxon>Oxalobacteraceae</taxon>
        <taxon>Oxalicibacterium</taxon>
    </lineage>
</organism>
<dbReference type="PRINTS" id="PR01607">
    <property type="entry name" value="APYRASEFAMLY"/>
</dbReference>
<dbReference type="GO" id="GO:0000166">
    <property type="term" value="F:nucleotide binding"/>
    <property type="evidence" value="ECO:0007669"/>
    <property type="project" value="UniProtKB-KW"/>
</dbReference>
<reference evidence="8" key="1">
    <citation type="journal article" date="2014" name="Int. J. Syst. Evol. Microbiol.">
        <title>Complete genome sequence of Corynebacterium casei LMG S-19264T (=DSM 44701T), isolated from a smear-ripened cheese.</title>
        <authorList>
            <consortium name="US DOE Joint Genome Institute (JGI-PGF)"/>
            <person name="Walter F."/>
            <person name="Albersmeier A."/>
            <person name="Kalinowski J."/>
            <person name="Ruckert C."/>
        </authorList>
    </citation>
    <scope>NUCLEOTIDE SEQUENCE</scope>
    <source>
        <strain evidence="8">CCM 7664</strain>
    </source>
</reference>
<dbReference type="InterPro" id="IPR029052">
    <property type="entry name" value="Metallo-depent_PP-like"/>
</dbReference>
<sequence length="603" mass="63530">MLACSTLLAGCSQLQTAHESATQPSVPTAAKEASPDATPSGDAPVKVRILAFNDLHGNLEPPHLAVFAPDPNREHSSVVVPAGGIAYMADAISRLKQENPNHAVVSAGDMIGASPLLSALFLDEATIDAVNAIGIDFNAVGNHEFDKGSNELLRMQHGGCERFTPRLPCSLDGHFAGANFGFLAANTQRKNGGTLFPAIGIKTFGDGARSVKVGFIGLTLKGTAKLVAPGGVQGIRFADEAATANTLVPQLKAQGADAIVVLIHQGGTTAGSYNGCSGLAGDIVPILDRLDPAIDVVVSGHTHHAYICDYRPPQANRSLLLTSAGRYGMLLTDIELAIDPHAHKVVGKAARNVIVQNEGFTDDKGRSVAPNAAYPRFAQNAAVAAVVERYAQASAPLAQRTVGRLTASLSRQPVASGESPLGNLIADAQLAATQAPQNGGAQLALMNPGGVRADIEVPPEGGNVNFAQLFKAQPFGNNLIVRRLTGKQLRTVLEQQFRSGSNTTARPRVLFPSQGFSYAYDLKQPPGKRIRDMKLNGKPVQDNAYYRVTMNSYLANGGDNFSVFKRGEPVAGGMPDIDALEGYLQIRSPVSPPATDRIQRLDR</sequence>
<dbReference type="Gene3D" id="3.90.780.10">
    <property type="entry name" value="5'-Nucleotidase, C-terminal domain"/>
    <property type="match status" value="1"/>
</dbReference>
<dbReference type="FunFam" id="3.90.780.10:FF:000004">
    <property type="entry name" value="UDP-sugar hydrolase, putative"/>
    <property type="match status" value="1"/>
</dbReference>
<dbReference type="Proteomes" id="UP000627205">
    <property type="component" value="Unassembled WGS sequence"/>
</dbReference>
<dbReference type="Gene3D" id="3.60.21.10">
    <property type="match status" value="1"/>
</dbReference>
<dbReference type="InterPro" id="IPR006179">
    <property type="entry name" value="5_nucleotidase/apyrase"/>
</dbReference>
<evidence type="ECO:0000256" key="5">
    <source>
        <dbReference type="SAM" id="MobiDB-lite"/>
    </source>
</evidence>
<comment type="similarity">
    <text evidence="4">Belongs to the 5'-nucleotidase family.</text>
</comment>
<evidence type="ECO:0000256" key="3">
    <source>
        <dbReference type="ARBA" id="ARBA00022729"/>
    </source>
</evidence>
<evidence type="ECO:0000256" key="2">
    <source>
        <dbReference type="ARBA" id="ARBA00022525"/>
    </source>
</evidence>
<protein>
    <submittedName>
        <fullName evidence="8">Bifunctional metallophosphatase/5'-nucleotidase</fullName>
    </submittedName>
</protein>
<dbReference type="GO" id="GO:0030288">
    <property type="term" value="C:outer membrane-bounded periplasmic space"/>
    <property type="evidence" value="ECO:0007669"/>
    <property type="project" value="TreeGrafter"/>
</dbReference>
<gene>
    <name evidence="8" type="ORF">GCM10011430_19030</name>
</gene>
<dbReference type="InterPro" id="IPR036907">
    <property type="entry name" value="5'-Nucleotdase_C_sf"/>
</dbReference>
<comment type="caution">
    <text evidence="8">The sequence shown here is derived from an EMBL/GenBank/DDBJ whole genome shotgun (WGS) entry which is preliminary data.</text>
</comment>
<keyword evidence="4" id="KW-0378">Hydrolase</keyword>
<dbReference type="SUPFAM" id="SSF56300">
    <property type="entry name" value="Metallo-dependent phosphatases"/>
    <property type="match status" value="1"/>
</dbReference>
<dbReference type="PANTHER" id="PTHR11575:SF24">
    <property type="entry name" value="5'-NUCLEOTIDASE"/>
    <property type="match status" value="1"/>
</dbReference>
<dbReference type="InterPro" id="IPR004843">
    <property type="entry name" value="Calcineurin-like_PHP"/>
</dbReference>
<dbReference type="SUPFAM" id="SSF55816">
    <property type="entry name" value="5'-nucleotidase (syn. UDP-sugar hydrolase), C-terminal domain"/>
    <property type="match status" value="1"/>
</dbReference>
<keyword evidence="4" id="KW-0547">Nucleotide-binding</keyword>
<evidence type="ECO:0000313" key="9">
    <source>
        <dbReference type="Proteomes" id="UP000627205"/>
    </source>
</evidence>
<dbReference type="GO" id="GO:0008768">
    <property type="term" value="F:UDP-sugar diphosphatase activity"/>
    <property type="evidence" value="ECO:0007669"/>
    <property type="project" value="TreeGrafter"/>
</dbReference>
<dbReference type="Pfam" id="PF02872">
    <property type="entry name" value="5_nucleotid_C"/>
    <property type="match status" value="1"/>
</dbReference>
<dbReference type="EMBL" id="BMDP01000002">
    <property type="protein sequence ID" value="GGI54729.1"/>
    <property type="molecule type" value="Genomic_DNA"/>
</dbReference>
<evidence type="ECO:0000259" key="7">
    <source>
        <dbReference type="Pfam" id="PF02872"/>
    </source>
</evidence>